<dbReference type="Proteomes" id="UP000319375">
    <property type="component" value="Unassembled WGS sequence"/>
</dbReference>
<organism evidence="2 3">
    <name type="scientific">Tsukamurella conjunctivitidis</name>
    <dbReference type="NCBI Taxonomy" id="2592068"/>
    <lineage>
        <taxon>Bacteria</taxon>
        <taxon>Bacillati</taxon>
        <taxon>Actinomycetota</taxon>
        <taxon>Actinomycetes</taxon>
        <taxon>Mycobacteriales</taxon>
        <taxon>Tsukamurellaceae</taxon>
        <taxon>Tsukamurella</taxon>
    </lineage>
</organism>
<protein>
    <submittedName>
        <fullName evidence="2">GNAT family N-acetyltransferase</fullName>
    </submittedName>
</protein>
<dbReference type="Pfam" id="PF13302">
    <property type="entry name" value="Acetyltransf_3"/>
    <property type="match status" value="1"/>
</dbReference>
<feature type="domain" description="N-acetyltransferase" evidence="1">
    <location>
        <begin position="16"/>
        <end position="177"/>
    </location>
</feature>
<dbReference type="PANTHER" id="PTHR43441:SF11">
    <property type="entry name" value="RIBOSOMAL-PROTEIN-SERINE ACETYLTRANSFERASE"/>
    <property type="match status" value="1"/>
</dbReference>
<dbReference type="AlphaFoldDB" id="A0A5C5S3G0"/>
<dbReference type="GO" id="GO:0005737">
    <property type="term" value="C:cytoplasm"/>
    <property type="evidence" value="ECO:0007669"/>
    <property type="project" value="TreeGrafter"/>
</dbReference>
<dbReference type="InterPro" id="IPR051908">
    <property type="entry name" value="Ribosomal_N-acetyltransferase"/>
</dbReference>
<dbReference type="EMBL" id="VIGX01000002">
    <property type="protein sequence ID" value="TWS29986.1"/>
    <property type="molecule type" value="Genomic_DNA"/>
</dbReference>
<accession>A0A5C5S3G0</accession>
<proteinExistence type="predicted"/>
<sequence length="177" mass="19198">MHVAGDRCIVASGERVSLGWFLPDDFAAVHAFASDPRVCEFMTWGPNSSADTHRFLTERLTPSANDYQLAVIVRGAVIGSAAVWVTDAQNQVGELGYSLSPAAWGNGYATEVARLLIGIGRDRLGLVRIAATCDVDNLASSKVLDKVGMVREGTLRSFKVVRGERRDHHVYAIITPQ</sequence>
<evidence type="ECO:0000313" key="2">
    <source>
        <dbReference type="EMBL" id="TWS29986.1"/>
    </source>
</evidence>
<dbReference type="GO" id="GO:1990189">
    <property type="term" value="F:protein N-terminal-serine acetyltransferase activity"/>
    <property type="evidence" value="ECO:0007669"/>
    <property type="project" value="TreeGrafter"/>
</dbReference>
<keyword evidence="3" id="KW-1185">Reference proteome</keyword>
<dbReference type="SUPFAM" id="SSF55729">
    <property type="entry name" value="Acyl-CoA N-acyltransferases (Nat)"/>
    <property type="match status" value="1"/>
</dbReference>
<name>A0A5C5S3G0_9ACTN</name>
<gene>
    <name evidence="2" type="ORF">FK530_05530</name>
</gene>
<dbReference type="InterPro" id="IPR000182">
    <property type="entry name" value="GNAT_dom"/>
</dbReference>
<reference evidence="2 3" key="1">
    <citation type="submission" date="2019-06" db="EMBL/GenBank/DDBJ databases">
        <title>Tsukamurella conjunctivitidis sp. nov., Tsukamurella assacharolytica sp. nov. and Tsukamurella sputae sp. nov. isolated from patients with conjunctivitis, bacteraemia (lymphoma) and respiratory infection (sputum) in Hong Kong.</title>
        <authorList>
            <person name="Teng J.L.L."/>
            <person name="Lee H.H."/>
            <person name="Fong J.Y.H."/>
            <person name="Fok K.M.N."/>
            <person name="Lau S.K.P."/>
            <person name="Woo P.C.Y."/>
        </authorList>
    </citation>
    <scope>NUCLEOTIDE SEQUENCE [LARGE SCALE GENOMIC DNA]</scope>
    <source>
        <strain evidence="2 3">HKU72</strain>
    </source>
</reference>
<dbReference type="InterPro" id="IPR016181">
    <property type="entry name" value="Acyl_CoA_acyltransferase"/>
</dbReference>
<dbReference type="Gene3D" id="3.40.630.30">
    <property type="match status" value="1"/>
</dbReference>
<comment type="caution">
    <text evidence="2">The sequence shown here is derived from an EMBL/GenBank/DDBJ whole genome shotgun (WGS) entry which is preliminary data.</text>
</comment>
<dbReference type="PROSITE" id="PS51186">
    <property type="entry name" value="GNAT"/>
    <property type="match status" value="1"/>
</dbReference>
<keyword evidence="2" id="KW-0808">Transferase</keyword>
<dbReference type="OrthoDB" id="9132139at2"/>
<dbReference type="PANTHER" id="PTHR43441">
    <property type="entry name" value="RIBOSOMAL-PROTEIN-SERINE ACETYLTRANSFERASE"/>
    <property type="match status" value="1"/>
</dbReference>
<evidence type="ECO:0000259" key="1">
    <source>
        <dbReference type="PROSITE" id="PS51186"/>
    </source>
</evidence>
<dbReference type="GO" id="GO:0008999">
    <property type="term" value="F:protein-N-terminal-alanine acetyltransferase activity"/>
    <property type="evidence" value="ECO:0007669"/>
    <property type="project" value="TreeGrafter"/>
</dbReference>
<evidence type="ECO:0000313" key="3">
    <source>
        <dbReference type="Proteomes" id="UP000319375"/>
    </source>
</evidence>